<dbReference type="Gene3D" id="3.40.30.10">
    <property type="entry name" value="Glutaredoxin"/>
    <property type="match status" value="1"/>
</dbReference>
<dbReference type="CDD" id="cd02947">
    <property type="entry name" value="TRX_family"/>
    <property type="match status" value="1"/>
</dbReference>
<gene>
    <name evidence="4" type="ORF">U6A24_21290</name>
</gene>
<keyword evidence="1 2" id="KW-0732">Signal</keyword>
<dbReference type="Proteomes" id="UP001327027">
    <property type="component" value="Unassembled WGS sequence"/>
</dbReference>
<accession>A0ABU6A1I6</accession>
<protein>
    <submittedName>
        <fullName evidence="4">Thioredoxin family protein</fullName>
    </submittedName>
</protein>
<feature type="signal peptide" evidence="2">
    <location>
        <begin position="1"/>
        <end position="19"/>
    </location>
</feature>
<dbReference type="SUPFAM" id="SSF52833">
    <property type="entry name" value="Thioredoxin-like"/>
    <property type="match status" value="1"/>
</dbReference>
<dbReference type="InterPro" id="IPR013766">
    <property type="entry name" value="Thioredoxin_domain"/>
</dbReference>
<organism evidence="4 5">
    <name type="scientific">Aquimarina gracilis</name>
    <dbReference type="NCBI Taxonomy" id="874422"/>
    <lineage>
        <taxon>Bacteria</taxon>
        <taxon>Pseudomonadati</taxon>
        <taxon>Bacteroidota</taxon>
        <taxon>Flavobacteriia</taxon>
        <taxon>Flavobacteriales</taxon>
        <taxon>Flavobacteriaceae</taxon>
        <taxon>Aquimarina</taxon>
    </lineage>
</organism>
<feature type="chain" id="PRO_5046826666" evidence="2">
    <location>
        <begin position="20"/>
        <end position="150"/>
    </location>
</feature>
<dbReference type="PROSITE" id="PS51352">
    <property type="entry name" value="THIOREDOXIN_2"/>
    <property type="match status" value="1"/>
</dbReference>
<dbReference type="PANTHER" id="PTHR15337:SF11">
    <property type="entry name" value="THIOREDOXIN DOMAIN-CONTAINING PROTEIN"/>
    <property type="match status" value="1"/>
</dbReference>
<sequence length="150" mass="18100">MKYRYIFLFLFLSNLVVFSQEEKESFWVYDLTEAKEIAKKENKTIVLYFTGSDWCRPCMMLKEDFFGSYKFSKYKNSFVFLYIDIPRDQDLLTEKQKIENYKVLDLYNKAKTFPLIFMINHKGKILDQISGYSSLRDPSYHFDLLSKFTK</sequence>
<evidence type="ECO:0000256" key="1">
    <source>
        <dbReference type="ARBA" id="ARBA00022729"/>
    </source>
</evidence>
<feature type="domain" description="Thioredoxin" evidence="3">
    <location>
        <begin position="17"/>
        <end position="150"/>
    </location>
</feature>
<evidence type="ECO:0000256" key="2">
    <source>
        <dbReference type="SAM" id="SignalP"/>
    </source>
</evidence>
<keyword evidence="5" id="KW-1185">Reference proteome</keyword>
<reference evidence="4 5" key="1">
    <citation type="journal article" date="2013" name="Int. J. Syst. Evol. Microbiol.">
        <title>Aquimarina gracilis sp. nov., isolated from the gut microflora of a mussel, Mytilus coruscus, and emended description of Aquimarina spongiae.</title>
        <authorList>
            <person name="Park S.C."/>
            <person name="Choe H.N."/>
            <person name="Baik K.S."/>
            <person name="Seong C.N."/>
        </authorList>
    </citation>
    <scope>NUCLEOTIDE SEQUENCE [LARGE SCALE GENOMIC DNA]</scope>
    <source>
        <strain evidence="4 5">PSC32</strain>
    </source>
</reference>
<dbReference type="Pfam" id="PF13098">
    <property type="entry name" value="Thioredoxin_2"/>
    <property type="match status" value="1"/>
</dbReference>
<evidence type="ECO:0000313" key="4">
    <source>
        <dbReference type="EMBL" id="MEB3348024.1"/>
    </source>
</evidence>
<evidence type="ECO:0000313" key="5">
    <source>
        <dbReference type="Proteomes" id="UP001327027"/>
    </source>
</evidence>
<dbReference type="InterPro" id="IPR036249">
    <property type="entry name" value="Thioredoxin-like_sf"/>
</dbReference>
<name>A0ABU6A1I6_9FLAO</name>
<comment type="caution">
    <text evidence="4">The sequence shown here is derived from an EMBL/GenBank/DDBJ whole genome shotgun (WGS) entry which is preliminary data.</text>
</comment>
<evidence type="ECO:0000259" key="3">
    <source>
        <dbReference type="PROSITE" id="PS51352"/>
    </source>
</evidence>
<dbReference type="InterPro" id="IPR012336">
    <property type="entry name" value="Thioredoxin-like_fold"/>
</dbReference>
<dbReference type="InterPro" id="IPR051099">
    <property type="entry name" value="AGR/TXD"/>
</dbReference>
<dbReference type="RefSeq" id="WP_324182048.1">
    <property type="nucleotide sequence ID" value="NZ_BAABAW010000006.1"/>
</dbReference>
<dbReference type="PANTHER" id="PTHR15337">
    <property type="entry name" value="ANTERIOR GRADIENT PROTEIN-RELATED"/>
    <property type="match status" value="1"/>
</dbReference>
<dbReference type="EMBL" id="JAYKLX010000011">
    <property type="protein sequence ID" value="MEB3348024.1"/>
    <property type="molecule type" value="Genomic_DNA"/>
</dbReference>
<proteinExistence type="predicted"/>